<name>W7QIM1_9ALTE</name>
<sequence length="507" mass="57443">MPNTKHSEQQLAKVIENRLSDWRCGALVYQVLVDRFAPAENLAAKQTLYPAPKKLKQWHETPKHGEYLAEHGLWSHEIEFWGGDLTSLQNKLDYIAELGMDILYLNPIHHAYTNHKYDSLDFHQVSPEFGDRQAVKSLTDATHAKGMKIVLDGVFNHMGQNAPIFKQAAADKHSQYRDWFDFNPDYPAGHRSWSNAVNLPELNLENIQVRQHIWLDEDSVVQSYLAQGIDGWRLDVAHDIGFDYLAELKAAAQSVKADALIVGEIWCYPQQWFPSVDGVMNFTAREIFWHVCEGTIAPATANQMLAQMVSDAGIDNLLKSWLVLDNHDTARLPNMLPEQKSQRLAQILHFTFPGSPTIYYGSELGMTGGDDPEMRAPMRWDLLNNNAILDWHKHLLKIRKNNPALKVGEFRTIITQQLVAYERYTDQVADSVFVVVNPNPHPVEEYLMLSNSKLMNMGGMYDLLGNISESIYIKAGVIKLALPAHSAALLKADTSAAHGYTTYKRVK</sequence>
<dbReference type="InterPro" id="IPR013780">
    <property type="entry name" value="Glyco_hydro_b"/>
</dbReference>
<dbReference type="Pfam" id="PF00128">
    <property type="entry name" value="Alpha-amylase"/>
    <property type="match status" value="1"/>
</dbReference>
<dbReference type="SUPFAM" id="SSF51445">
    <property type="entry name" value="(Trans)glycosidases"/>
    <property type="match status" value="1"/>
</dbReference>
<dbReference type="STRING" id="1328313.DS2_15714"/>
<dbReference type="OrthoDB" id="9805159at2"/>
<dbReference type="Gene3D" id="3.20.20.80">
    <property type="entry name" value="Glycosidases"/>
    <property type="match status" value="1"/>
</dbReference>
<evidence type="ECO:0000313" key="4">
    <source>
        <dbReference type="EMBL" id="EWH08772.1"/>
    </source>
</evidence>
<reference evidence="4 5" key="1">
    <citation type="journal article" date="2014" name="Genome Announc.">
        <title>Draft Genome Sequence of the Agar-Degrading Bacterium Catenovulum sp. Strain DS-2, Isolated from Intestines of Haliotis diversicolor.</title>
        <authorList>
            <person name="Shan D."/>
            <person name="Li X."/>
            <person name="Gu Z."/>
            <person name="Wei G."/>
            <person name="Gao Z."/>
            <person name="Shao Z."/>
        </authorList>
    </citation>
    <scope>NUCLEOTIDE SEQUENCE [LARGE SCALE GENOMIC DNA]</scope>
    <source>
        <strain evidence="4 5">DS-2</strain>
    </source>
</reference>
<dbReference type="PANTHER" id="PTHR10357">
    <property type="entry name" value="ALPHA-AMYLASE FAMILY MEMBER"/>
    <property type="match status" value="1"/>
</dbReference>
<evidence type="ECO:0000256" key="2">
    <source>
        <dbReference type="ARBA" id="ARBA00023295"/>
    </source>
</evidence>
<keyword evidence="5" id="KW-1185">Reference proteome</keyword>
<dbReference type="Proteomes" id="UP000019276">
    <property type="component" value="Unassembled WGS sequence"/>
</dbReference>
<dbReference type="SMART" id="SM00642">
    <property type="entry name" value="Aamy"/>
    <property type="match status" value="1"/>
</dbReference>
<comment type="caution">
    <text evidence="4">The sequence shown here is derived from an EMBL/GenBank/DDBJ whole genome shotgun (WGS) entry which is preliminary data.</text>
</comment>
<dbReference type="PATRIC" id="fig|1328313.3.peg.3207"/>
<evidence type="ECO:0000259" key="3">
    <source>
        <dbReference type="SMART" id="SM00642"/>
    </source>
</evidence>
<protein>
    <submittedName>
        <fullName evidence="4">Alpha amylase</fullName>
    </submittedName>
</protein>
<dbReference type="EMBL" id="ARZY01000037">
    <property type="protein sequence ID" value="EWH08772.1"/>
    <property type="molecule type" value="Genomic_DNA"/>
</dbReference>
<dbReference type="InterPro" id="IPR017853">
    <property type="entry name" value="GH"/>
</dbReference>
<evidence type="ECO:0000313" key="5">
    <source>
        <dbReference type="Proteomes" id="UP000019276"/>
    </source>
</evidence>
<evidence type="ECO:0000256" key="1">
    <source>
        <dbReference type="ARBA" id="ARBA00022801"/>
    </source>
</evidence>
<dbReference type="Gene3D" id="3.90.400.10">
    <property type="entry name" value="Oligo-1,6-glucosidase, Domain 2"/>
    <property type="match status" value="1"/>
</dbReference>
<dbReference type="PANTHER" id="PTHR10357:SF210">
    <property type="entry name" value="MALTODEXTRIN GLUCOSIDASE"/>
    <property type="match status" value="1"/>
</dbReference>
<keyword evidence="2" id="KW-0326">Glycosidase</keyword>
<gene>
    <name evidence="4" type="ORF">DS2_15714</name>
</gene>
<dbReference type="AlphaFoldDB" id="W7QIM1"/>
<feature type="domain" description="Glycosyl hydrolase family 13 catalytic" evidence="3">
    <location>
        <begin position="30"/>
        <end position="399"/>
    </location>
</feature>
<dbReference type="GO" id="GO:0016798">
    <property type="term" value="F:hydrolase activity, acting on glycosyl bonds"/>
    <property type="evidence" value="ECO:0007669"/>
    <property type="project" value="UniProtKB-KW"/>
</dbReference>
<organism evidence="4 5">
    <name type="scientific">Catenovulum agarivorans DS-2</name>
    <dbReference type="NCBI Taxonomy" id="1328313"/>
    <lineage>
        <taxon>Bacteria</taxon>
        <taxon>Pseudomonadati</taxon>
        <taxon>Pseudomonadota</taxon>
        <taxon>Gammaproteobacteria</taxon>
        <taxon>Alteromonadales</taxon>
        <taxon>Alteromonadaceae</taxon>
        <taxon>Catenovulum</taxon>
    </lineage>
</organism>
<dbReference type="Gene3D" id="2.60.40.1180">
    <property type="entry name" value="Golgi alpha-mannosidase II"/>
    <property type="match status" value="1"/>
</dbReference>
<dbReference type="InterPro" id="IPR006047">
    <property type="entry name" value="GH13_cat_dom"/>
</dbReference>
<dbReference type="RefSeq" id="WP_035015808.1">
    <property type="nucleotide sequence ID" value="NZ_ARZY01000037.1"/>
</dbReference>
<accession>W7QIM1</accession>
<dbReference type="GO" id="GO:0005975">
    <property type="term" value="P:carbohydrate metabolic process"/>
    <property type="evidence" value="ECO:0007669"/>
    <property type="project" value="InterPro"/>
</dbReference>
<dbReference type="eggNOG" id="COG0366">
    <property type="taxonomic scope" value="Bacteria"/>
</dbReference>
<proteinExistence type="predicted"/>
<dbReference type="InterPro" id="IPR045857">
    <property type="entry name" value="O16G_dom_2"/>
</dbReference>
<keyword evidence="1" id="KW-0378">Hydrolase</keyword>